<sequence length="334" mass="36761">MVFPVKSCAPIRRTCARLNEYGFEFDRMWMVATQKAPADGSGPAQWVLCSQREQPAMALIDQALAMPGDRGDQWTDDEIAAGPGPYCAGGRLTLSLRTPNPPPPLVVPFRTVAELSPLESTTIAVHKYSVAGVDEGDAAAAWLSSFLGIPVRLFVKHPTQPRELSTKHVPSHSWFSYPPQTAFADGFPLLLLSQESVDDVRSKLAARGDPTNVTTLNFRPNIVVSGCERPFQEDEWLQLRIGDAEFIGASRCIRCMMPSNNPETGESGVEPTKLLMSYRRVDRGRKYQSCFGINMVHRRTGVVVRVADPIVPTQVGVHDGRGIWQLGTEPIVYA</sequence>
<reference evidence="2 3" key="1">
    <citation type="submission" date="2023-09" db="EMBL/GenBank/DDBJ databases">
        <title>Pangenome analysis of Batrachochytrium dendrobatidis and related Chytrids.</title>
        <authorList>
            <person name="Yacoub M.N."/>
            <person name="Stajich J.E."/>
            <person name="James T.Y."/>
        </authorList>
    </citation>
    <scope>NUCLEOTIDE SEQUENCE [LARGE SCALE GENOMIC DNA]</scope>
    <source>
        <strain evidence="2 3">JEL0888</strain>
    </source>
</reference>
<feature type="domain" description="MOSC" evidence="1">
    <location>
        <begin position="136"/>
        <end position="313"/>
    </location>
</feature>
<evidence type="ECO:0000313" key="2">
    <source>
        <dbReference type="EMBL" id="KAL2912096.1"/>
    </source>
</evidence>
<dbReference type="SUPFAM" id="SSF50800">
    <property type="entry name" value="PK beta-barrel domain-like"/>
    <property type="match status" value="1"/>
</dbReference>
<dbReference type="Pfam" id="PF03476">
    <property type="entry name" value="MOSC_N"/>
    <property type="match status" value="1"/>
</dbReference>
<dbReference type="EMBL" id="JADGIZ020000077">
    <property type="protein sequence ID" value="KAL2912096.1"/>
    <property type="molecule type" value="Genomic_DNA"/>
</dbReference>
<dbReference type="InterPro" id="IPR005302">
    <property type="entry name" value="MoCF_Sase_C"/>
</dbReference>
<dbReference type="InterPro" id="IPR011037">
    <property type="entry name" value="Pyrv_Knase-like_insert_dom_sf"/>
</dbReference>
<proteinExistence type="predicted"/>
<evidence type="ECO:0000259" key="1">
    <source>
        <dbReference type="PROSITE" id="PS51340"/>
    </source>
</evidence>
<gene>
    <name evidence="2" type="ORF">HK105_208449</name>
</gene>
<dbReference type="Pfam" id="PF03473">
    <property type="entry name" value="MOSC"/>
    <property type="match status" value="1"/>
</dbReference>
<accession>A0ABR4MXV5</accession>
<dbReference type="PANTHER" id="PTHR14237:SF19">
    <property type="entry name" value="MITOCHONDRIAL AMIDOXIME REDUCING COMPONENT 1"/>
    <property type="match status" value="1"/>
</dbReference>
<dbReference type="PANTHER" id="PTHR14237">
    <property type="entry name" value="MOLYBDOPTERIN COFACTOR SULFURASE MOSC"/>
    <property type="match status" value="1"/>
</dbReference>
<keyword evidence="3" id="KW-1185">Reference proteome</keyword>
<dbReference type="PROSITE" id="PS51340">
    <property type="entry name" value="MOSC"/>
    <property type="match status" value="1"/>
</dbReference>
<comment type="caution">
    <text evidence="2">The sequence shown here is derived from an EMBL/GenBank/DDBJ whole genome shotgun (WGS) entry which is preliminary data.</text>
</comment>
<evidence type="ECO:0000313" key="3">
    <source>
        <dbReference type="Proteomes" id="UP001527925"/>
    </source>
</evidence>
<organism evidence="2 3">
    <name type="scientific">Polyrhizophydium stewartii</name>
    <dbReference type="NCBI Taxonomy" id="2732419"/>
    <lineage>
        <taxon>Eukaryota</taxon>
        <taxon>Fungi</taxon>
        <taxon>Fungi incertae sedis</taxon>
        <taxon>Chytridiomycota</taxon>
        <taxon>Chytridiomycota incertae sedis</taxon>
        <taxon>Chytridiomycetes</taxon>
        <taxon>Rhizophydiales</taxon>
        <taxon>Rhizophydiales incertae sedis</taxon>
        <taxon>Polyrhizophydium</taxon>
    </lineage>
</organism>
<protein>
    <recommendedName>
        <fullName evidence="1">MOSC domain-containing protein</fullName>
    </recommendedName>
</protein>
<dbReference type="Proteomes" id="UP001527925">
    <property type="component" value="Unassembled WGS sequence"/>
</dbReference>
<name>A0ABR4MXV5_9FUNG</name>
<dbReference type="InterPro" id="IPR005303">
    <property type="entry name" value="MOCOS_middle"/>
</dbReference>
<dbReference type="SUPFAM" id="SSF141673">
    <property type="entry name" value="MOSC N-terminal domain-like"/>
    <property type="match status" value="1"/>
</dbReference>